<comment type="cofactor">
    <cofactor evidence="1">
        <name>FAD</name>
        <dbReference type="ChEBI" id="CHEBI:57692"/>
    </cofactor>
</comment>
<evidence type="ECO:0000256" key="5">
    <source>
        <dbReference type="ARBA" id="ARBA00023002"/>
    </source>
</evidence>
<dbReference type="InterPro" id="IPR050416">
    <property type="entry name" value="FAD-linked_Oxidoreductase"/>
</dbReference>
<proteinExistence type="inferred from homology"/>
<dbReference type="Gene3D" id="3.40.462.20">
    <property type="match status" value="1"/>
</dbReference>
<evidence type="ECO:0000256" key="3">
    <source>
        <dbReference type="ARBA" id="ARBA00022630"/>
    </source>
</evidence>
<evidence type="ECO:0000313" key="8">
    <source>
        <dbReference type="Proteomes" id="UP000683310"/>
    </source>
</evidence>
<gene>
    <name evidence="7" type="ORF">KHQ06_15830</name>
</gene>
<keyword evidence="3" id="KW-0285">Flavoprotein</keyword>
<keyword evidence="4" id="KW-0274">FAD</keyword>
<keyword evidence="5" id="KW-0560">Oxidoreductase</keyword>
<evidence type="ECO:0000256" key="1">
    <source>
        <dbReference type="ARBA" id="ARBA00001974"/>
    </source>
</evidence>
<dbReference type="InterPro" id="IPR016169">
    <property type="entry name" value="FAD-bd_PCMH_sub2"/>
</dbReference>
<evidence type="ECO:0000313" key="7">
    <source>
        <dbReference type="EMBL" id="QVI24112.1"/>
    </source>
</evidence>
<reference evidence="7 8" key="1">
    <citation type="submission" date="2021-04" db="EMBL/GenBank/DDBJ databases">
        <title>Nocardia tengchongensis.</title>
        <authorList>
            <person name="Zhuang k."/>
            <person name="Ran Y."/>
            <person name="Li W."/>
        </authorList>
    </citation>
    <scope>NUCLEOTIDE SEQUENCE [LARGE SCALE GENOMIC DNA]</scope>
    <source>
        <strain evidence="7 8">CFH S0057</strain>
    </source>
</reference>
<keyword evidence="8" id="KW-1185">Reference proteome</keyword>
<dbReference type="PANTHER" id="PTHR42973">
    <property type="entry name" value="BINDING OXIDOREDUCTASE, PUTATIVE (AFU_ORTHOLOGUE AFUA_1G17690)-RELATED"/>
    <property type="match status" value="1"/>
</dbReference>
<dbReference type="Gene3D" id="3.30.465.10">
    <property type="match status" value="1"/>
</dbReference>
<dbReference type="PROSITE" id="PS51387">
    <property type="entry name" value="FAD_PCMH"/>
    <property type="match status" value="1"/>
</dbReference>
<evidence type="ECO:0000256" key="4">
    <source>
        <dbReference type="ARBA" id="ARBA00022827"/>
    </source>
</evidence>
<name>A0ABX8CW31_9NOCA</name>
<dbReference type="InterPro" id="IPR016166">
    <property type="entry name" value="FAD-bd_PCMH"/>
</dbReference>
<dbReference type="PANTHER" id="PTHR42973:SF39">
    <property type="entry name" value="FAD-BINDING PCMH-TYPE DOMAIN-CONTAINING PROTEIN"/>
    <property type="match status" value="1"/>
</dbReference>
<sequence>MTTAEIDLEGLRATVDGAVITPADPDYDTARQVWNGDIDRRPAVIVRPASAAGVAAAVLAARAHGLDVTVRGGGHNYAGHAVADDAMMIDLRAFDSVTVDPAAKRAHVGGGATWAQADAAMSAHGLGVTGGFISSTGVGGLTLGGGMGWLTMRCGLTCDSLVAAEVVTADGRVVVASPRENAELLWGLRGGGGNFGIVTTLTFALHDVPSLAQLALLCWTPDRAAAGLTAGRELIMSLPAGYGGVIMAVSAPPAPFVPAHYQGQPGFVVAVAGFGDPVELEAIVKPLRDAAPAPAWELVTPLPYTALQQMFDESAPRGLLAYEKSLYVEDLSDAVLDTLISTFPQRRSPLTLVPIFALRGRYSEIHEDTTAFSGSRNPCWAINISGMTTDPAEFIEERQWTRDFWDALRPHANSDAGYVNFLVDDDPGRIRESYGEKYSRLTALKAEWDPDNIFHHNANIPPA</sequence>
<dbReference type="Pfam" id="PF01565">
    <property type="entry name" value="FAD_binding_4"/>
    <property type="match status" value="1"/>
</dbReference>
<dbReference type="Proteomes" id="UP000683310">
    <property type="component" value="Chromosome"/>
</dbReference>
<dbReference type="Pfam" id="PF08031">
    <property type="entry name" value="BBE"/>
    <property type="match status" value="1"/>
</dbReference>
<comment type="similarity">
    <text evidence="2">Belongs to the oxygen-dependent FAD-linked oxidoreductase family.</text>
</comment>
<dbReference type="Gene3D" id="3.30.43.10">
    <property type="entry name" value="Uridine Diphospho-n-acetylenolpyruvylglucosamine Reductase, domain 2"/>
    <property type="match status" value="1"/>
</dbReference>
<dbReference type="InterPro" id="IPR012951">
    <property type="entry name" value="BBE"/>
</dbReference>
<dbReference type="EMBL" id="CP074371">
    <property type="protein sequence ID" value="QVI24112.1"/>
    <property type="molecule type" value="Genomic_DNA"/>
</dbReference>
<dbReference type="InterPro" id="IPR036318">
    <property type="entry name" value="FAD-bd_PCMH-like_sf"/>
</dbReference>
<evidence type="ECO:0000259" key="6">
    <source>
        <dbReference type="PROSITE" id="PS51387"/>
    </source>
</evidence>
<dbReference type="InterPro" id="IPR006094">
    <property type="entry name" value="Oxid_FAD_bind_N"/>
</dbReference>
<evidence type="ECO:0000256" key="2">
    <source>
        <dbReference type="ARBA" id="ARBA00005466"/>
    </source>
</evidence>
<protein>
    <submittedName>
        <fullName evidence="7">FAD-binding oxidoreductase</fullName>
    </submittedName>
</protein>
<accession>A0ABX8CW31</accession>
<organism evidence="7 8">
    <name type="scientific">Nocardia tengchongensis</name>
    <dbReference type="NCBI Taxonomy" id="2055889"/>
    <lineage>
        <taxon>Bacteria</taxon>
        <taxon>Bacillati</taxon>
        <taxon>Actinomycetota</taxon>
        <taxon>Actinomycetes</taxon>
        <taxon>Mycobacteriales</taxon>
        <taxon>Nocardiaceae</taxon>
        <taxon>Nocardia</taxon>
    </lineage>
</organism>
<feature type="domain" description="FAD-binding PCMH-type" evidence="6">
    <location>
        <begin position="38"/>
        <end position="208"/>
    </location>
</feature>
<dbReference type="SUPFAM" id="SSF56176">
    <property type="entry name" value="FAD-binding/transporter-associated domain-like"/>
    <property type="match status" value="1"/>
</dbReference>
<dbReference type="InterPro" id="IPR016167">
    <property type="entry name" value="FAD-bd_PCMH_sub1"/>
</dbReference>